<dbReference type="OrthoDB" id="7777549at2"/>
<evidence type="ECO:0000313" key="2">
    <source>
        <dbReference type="EMBL" id="SIT74804.1"/>
    </source>
</evidence>
<feature type="transmembrane region" description="Helical" evidence="1">
    <location>
        <begin position="12"/>
        <end position="31"/>
    </location>
</feature>
<keyword evidence="3" id="KW-1185">Reference proteome</keyword>
<dbReference type="Proteomes" id="UP000192455">
    <property type="component" value="Unassembled WGS sequence"/>
</dbReference>
<gene>
    <name evidence="2" type="ORF">SAMN05421849_0216</name>
</gene>
<dbReference type="STRING" id="515897.SAMN05421849_0216"/>
<organism evidence="2 3">
    <name type="scientific">Pontibaca methylaminivorans</name>
    <dbReference type="NCBI Taxonomy" id="515897"/>
    <lineage>
        <taxon>Bacteria</taxon>
        <taxon>Pseudomonadati</taxon>
        <taxon>Pseudomonadota</taxon>
        <taxon>Alphaproteobacteria</taxon>
        <taxon>Rhodobacterales</taxon>
        <taxon>Roseobacteraceae</taxon>
        <taxon>Pontibaca</taxon>
    </lineage>
</organism>
<protein>
    <submittedName>
        <fullName evidence="2">Uncharacterized protein</fullName>
    </submittedName>
</protein>
<keyword evidence="1" id="KW-1133">Transmembrane helix</keyword>
<proteinExistence type="predicted"/>
<reference evidence="2 3" key="1">
    <citation type="submission" date="2017-01" db="EMBL/GenBank/DDBJ databases">
        <authorList>
            <person name="Mah S.A."/>
            <person name="Swanson W.J."/>
            <person name="Moy G.W."/>
            <person name="Vacquier V.D."/>
        </authorList>
    </citation>
    <scope>NUCLEOTIDE SEQUENCE [LARGE SCALE GENOMIC DNA]</scope>
    <source>
        <strain evidence="2 3">DSM 21219</strain>
    </source>
</reference>
<evidence type="ECO:0000313" key="3">
    <source>
        <dbReference type="Proteomes" id="UP000192455"/>
    </source>
</evidence>
<dbReference type="AlphaFoldDB" id="A0A1R3W9X5"/>
<keyword evidence="1" id="KW-0812">Transmembrane</keyword>
<keyword evidence="1" id="KW-0472">Membrane</keyword>
<name>A0A1R3W9X5_9RHOB</name>
<accession>A0A1R3W9X5</accession>
<evidence type="ECO:0000256" key="1">
    <source>
        <dbReference type="SAM" id="Phobius"/>
    </source>
</evidence>
<sequence>MPMEFDNRISVGNILVGGAMLVSFILAWGNISARTARTADEVANNKSAIAAQESRIRAVEQSTARQDERMVLILESLRKIEKQFEQRGYLTPPYKGADHQ</sequence>
<dbReference type="EMBL" id="FTPS01000001">
    <property type="protein sequence ID" value="SIT74804.1"/>
    <property type="molecule type" value="Genomic_DNA"/>
</dbReference>